<dbReference type="OMA" id="GICHETF"/>
<keyword evidence="9" id="KW-1185">Reference proteome</keyword>
<dbReference type="Gene3D" id="3.30.160.60">
    <property type="entry name" value="Classic Zinc Finger"/>
    <property type="match status" value="1"/>
</dbReference>
<feature type="coiled-coil region" evidence="5">
    <location>
        <begin position="188"/>
        <end position="237"/>
    </location>
</feature>
<dbReference type="GeneTree" id="ENSGT01030000234669"/>
<sequence>MALADPVKNLQEVLICSICLDYFKDPVILKCGHNFCRGCIAKCSEESRACPECRQPFQGEEFQLNRYLRSVVEITKKMSFQGTKGLTGETGRECEEHKEALKLFCEVDQTLICLVCRESRAHKAHSVAPIAEAAKDYKDQIQSRLEILKEGREEILAWKAAGETEVEEQLKKTDTERQKTVAEFKQLHQFLEEQERLLLAQLEDLDKEIVKSRDEYVAELSKEIASLGDLISEMEEKCRQPVSEFLQVR</sequence>
<evidence type="ECO:0000256" key="4">
    <source>
        <dbReference type="PROSITE-ProRule" id="PRU00024"/>
    </source>
</evidence>
<evidence type="ECO:0000259" key="6">
    <source>
        <dbReference type="PROSITE" id="PS50089"/>
    </source>
</evidence>
<evidence type="ECO:0000313" key="9">
    <source>
        <dbReference type="Proteomes" id="UP000694392"/>
    </source>
</evidence>
<keyword evidence="1" id="KW-0479">Metal-binding</keyword>
<organism evidence="8 9">
    <name type="scientific">Sphenodon punctatus</name>
    <name type="common">Tuatara</name>
    <name type="synonym">Hatteria punctata</name>
    <dbReference type="NCBI Taxonomy" id="8508"/>
    <lineage>
        <taxon>Eukaryota</taxon>
        <taxon>Metazoa</taxon>
        <taxon>Chordata</taxon>
        <taxon>Craniata</taxon>
        <taxon>Vertebrata</taxon>
        <taxon>Euteleostomi</taxon>
        <taxon>Lepidosauria</taxon>
        <taxon>Sphenodontia</taxon>
        <taxon>Sphenodontidae</taxon>
        <taxon>Sphenodon</taxon>
    </lineage>
</organism>
<dbReference type="InterPro" id="IPR001841">
    <property type="entry name" value="Znf_RING"/>
</dbReference>
<keyword evidence="2 4" id="KW-0863">Zinc-finger</keyword>
<protein>
    <submittedName>
        <fullName evidence="8">Uncharacterized protein</fullName>
    </submittedName>
</protein>
<evidence type="ECO:0000256" key="3">
    <source>
        <dbReference type="ARBA" id="ARBA00022833"/>
    </source>
</evidence>
<evidence type="ECO:0000256" key="1">
    <source>
        <dbReference type="ARBA" id="ARBA00022723"/>
    </source>
</evidence>
<feature type="domain" description="RING-type" evidence="6">
    <location>
        <begin position="16"/>
        <end position="54"/>
    </location>
</feature>
<dbReference type="SUPFAM" id="SSF57850">
    <property type="entry name" value="RING/U-box"/>
    <property type="match status" value="1"/>
</dbReference>
<dbReference type="SMART" id="SM00336">
    <property type="entry name" value="BBOX"/>
    <property type="match status" value="1"/>
</dbReference>
<reference evidence="8" key="1">
    <citation type="submission" date="2025-08" db="UniProtKB">
        <authorList>
            <consortium name="Ensembl"/>
        </authorList>
    </citation>
    <scope>IDENTIFICATION</scope>
</reference>
<accession>A0A8D0HBS8</accession>
<dbReference type="InterPro" id="IPR027370">
    <property type="entry name" value="Znf-RING_euk"/>
</dbReference>
<dbReference type="Pfam" id="PF13445">
    <property type="entry name" value="zf-RING_UBOX"/>
    <property type="match status" value="1"/>
</dbReference>
<dbReference type="GO" id="GO:0008270">
    <property type="term" value="F:zinc ion binding"/>
    <property type="evidence" value="ECO:0007669"/>
    <property type="project" value="UniProtKB-KW"/>
</dbReference>
<dbReference type="PROSITE" id="PS00518">
    <property type="entry name" value="ZF_RING_1"/>
    <property type="match status" value="1"/>
</dbReference>
<feature type="domain" description="B box-type" evidence="7">
    <location>
        <begin position="89"/>
        <end position="130"/>
    </location>
</feature>
<dbReference type="PROSITE" id="PS50119">
    <property type="entry name" value="ZF_BBOX"/>
    <property type="match status" value="1"/>
</dbReference>
<name>A0A8D0HBS8_SPHPU</name>
<dbReference type="SUPFAM" id="SSF57845">
    <property type="entry name" value="B-box zinc-binding domain"/>
    <property type="match status" value="1"/>
</dbReference>
<evidence type="ECO:0000256" key="2">
    <source>
        <dbReference type="ARBA" id="ARBA00022771"/>
    </source>
</evidence>
<dbReference type="PANTHER" id="PTHR24103">
    <property type="entry name" value="E3 UBIQUITIN-PROTEIN LIGASE TRIM"/>
    <property type="match status" value="1"/>
</dbReference>
<evidence type="ECO:0000313" key="8">
    <source>
        <dbReference type="Ensembl" id="ENSSPUP00000017025.1"/>
    </source>
</evidence>
<keyword evidence="5" id="KW-0175">Coiled coil</keyword>
<dbReference type="Proteomes" id="UP000694392">
    <property type="component" value="Unplaced"/>
</dbReference>
<dbReference type="PROSITE" id="PS50089">
    <property type="entry name" value="ZF_RING_2"/>
    <property type="match status" value="1"/>
</dbReference>
<keyword evidence="3" id="KW-0862">Zinc</keyword>
<evidence type="ECO:0000259" key="7">
    <source>
        <dbReference type="PROSITE" id="PS50119"/>
    </source>
</evidence>
<reference evidence="8" key="2">
    <citation type="submission" date="2025-09" db="UniProtKB">
        <authorList>
            <consortium name="Ensembl"/>
        </authorList>
    </citation>
    <scope>IDENTIFICATION</scope>
</reference>
<evidence type="ECO:0000256" key="5">
    <source>
        <dbReference type="SAM" id="Coils"/>
    </source>
</evidence>
<dbReference type="Gene3D" id="3.30.40.10">
    <property type="entry name" value="Zinc/RING finger domain, C3HC4 (zinc finger)"/>
    <property type="match status" value="1"/>
</dbReference>
<dbReference type="InterPro" id="IPR000315">
    <property type="entry name" value="Znf_B-box"/>
</dbReference>
<dbReference type="Pfam" id="PF00643">
    <property type="entry name" value="zf-B_box"/>
    <property type="match status" value="1"/>
</dbReference>
<dbReference type="Ensembl" id="ENSSPUT00000018141.1">
    <property type="protein sequence ID" value="ENSSPUP00000017025.1"/>
    <property type="gene ID" value="ENSSPUG00000013179.1"/>
</dbReference>
<dbReference type="InterPro" id="IPR013083">
    <property type="entry name" value="Znf_RING/FYVE/PHD"/>
</dbReference>
<proteinExistence type="predicted"/>
<dbReference type="SMART" id="SM00184">
    <property type="entry name" value="RING"/>
    <property type="match status" value="1"/>
</dbReference>
<dbReference type="AlphaFoldDB" id="A0A8D0HBS8"/>
<dbReference type="InterPro" id="IPR017907">
    <property type="entry name" value="Znf_RING_CS"/>
</dbReference>
<dbReference type="CDD" id="cd19760">
    <property type="entry name" value="Bbox2_TRIM4-like"/>
    <property type="match status" value="1"/>
</dbReference>
<dbReference type="InterPro" id="IPR050143">
    <property type="entry name" value="TRIM/RBCC"/>
</dbReference>